<dbReference type="CDD" id="cd01948">
    <property type="entry name" value="EAL"/>
    <property type="match status" value="1"/>
</dbReference>
<sequence>MDNIKFSEKDLDTILSKKMFYHLYQPLYNLSNWKIYGYEAFFRTEQVNNPELFFLLAKKYQKLYELDILSIFHAIATYWRKRKGFESKLFINIFPSTIIHPEFTRFLNEVTSIFTFKTKNIVFEINEQEEITDFSLIKKAIYSLKEQGFQIALDDVGKGFYSLRHLIELEPDFIKLDKYFSHNLSNCEKKQNLIKSLIDYCNEEIVLILEGIEKAEDLAIAKVLHVPIVQGYLLDKPSIL</sequence>
<dbReference type="OrthoDB" id="581425at2"/>
<evidence type="ECO:0000313" key="3">
    <source>
        <dbReference type="Proteomes" id="UP000198956"/>
    </source>
</evidence>
<dbReference type="EMBL" id="FNDE01000039">
    <property type="protein sequence ID" value="SDH64609.1"/>
    <property type="molecule type" value="Genomic_DNA"/>
</dbReference>
<dbReference type="PROSITE" id="PS50883">
    <property type="entry name" value="EAL"/>
    <property type="match status" value="1"/>
</dbReference>
<proteinExistence type="predicted"/>
<dbReference type="Pfam" id="PF00563">
    <property type="entry name" value="EAL"/>
    <property type="match status" value="1"/>
</dbReference>
<dbReference type="AlphaFoldDB" id="A0A1G8E4N3"/>
<dbReference type="InterPro" id="IPR050706">
    <property type="entry name" value="Cyclic-di-GMP_PDE-like"/>
</dbReference>
<dbReference type="SUPFAM" id="SSF141868">
    <property type="entry name" value="EAL domain-like"/>
    <property type="match status" value="1"/>
</dbReference>
<feature type="domain" description="EAL" evidence="1">
    <location>
        <begin position="4"/>
        <end position="240"/>
    </location>
</feature>
<evidence type="ECO:0000259" key="1">
    <source>
        <dbReference type="PROSITE" id="PS50883"/>
    </source>
</evidence>
<dbReference type="SMART" id="SM00052">
    <property type="entry name" value="EAL"/>
    <property type="match status" value="1"/>
</dbReference>
<organism evidence="2 3">
    <name type="scientific">Aneurinibacillus thermoaerophilus</name>
    <dbReference type="NCBI Taxonomy" id="143495"/>
    <lineage>
        <taxon>Bacteria</taxon>
        <taxon>Bacillati</taxon>
        <taxon>Bacillota</taxon>
        <taxon>Bacilli</taxon>
        <taxon>Bacillales</taxon>
        <taxon>Paenibacillaceae</taxon>
        <taxon>Aneurinibacillus group</taxon>
        <taxon>Aneurinibacillus</taxon>
    </lineage>
</organism>
<name>A0A1G8E4N3_ANETH</name>
<dbReference type="Proteomes" id="UP000198956">
    <property type="component" value="Unassembled WGS sequence"/>
</dbReference>
<dbReference type="GO" id="GO:0071111">
    <property type="term" value="F:cyclic-guanylate-specific phosphodiesterase activity"/>
    <property type="evidence" value="ECO:0007669"/>
    <property type="project" value="InterPro"/>
</dbReference>
<evidence type="ECO:0000313" key="2">
    <source>
        <dbReference type="EMBL" id="SDH64609.1"/>
    </source>
</evidence>
<dbReference type="InterPro" id="IPR001633">
    <property type="entry name" value="EAL_dom"/>
</dbReference>
<dbReference type="PANTHER" id="PTHR33121">
    <property type="entry name" value="CYCLIC DI-GMP PHOSPHODIESTERASE PDEF"/>
    <property type="match status" value="1"/>
</dbReference>
<protein>
    <submittedName>
        <fullName evidence="2">EAL domain, c-di-GMP-specific phosphodiesterase class I (Or its enzymatically inactive variant)</fullName>
    </submittedName>
</protein>
<dbReference type="PANTHER" id="PTHR33121:SF76">
    <property type="entry name" value="SIGNALING PROTEIN"/>
    <property type="match status" value="1"/>
</dbReference>
<gene>
    <name evidence="2" type="ORF">SAMN04489735_103916</name>
</gene>
<dbReference type="InterPro" id="IPR035919">
    <property type="entry name" value="EAL_sf"/>
</dbReference>
<accession>A0A1G8E4N3</accession>
<dbReference type="Gene3D" id="3.20.20.450">
    <property type="entry name" value="EAL domain"/>
    <property type="match status" value="1"/>
</dbReference>
<dbReference type="RefSeq" id="WP_057899923.1">
    <property type="nucleotide sequence ID" value="NZ_FNDE01000039.1"/>
</dbReference>
<reference evidence="2 3" key="1">
    <citation type="submission" date="2016-10" db="EMBL/GenBank/DDBJ databases">
        <authorList>
            <person name="de Groot N.N."/>
        </authorList>
    </citation>
    <scope>NUCLEOTIDE SEQUENCE [LARGE SCALE GENOMIC DNA]</scope>
    <source>
        <strain evidence="2 3">L 420-91</strain>
    </source>
</reference>